<dbReference type="EMBL" id="VFML01000001">
    <property type="protein sequence ID" value="TQJ03134.1"/>
    <property type="molecule type" value="Genomic_DNA"/>
</dbReference>
<accession>A0A542DJE6</accession>
<comment type="caution">
    <text evidence="2">The sequence shown here is derived from an EMBL/GenBank/DDBJ whole genome shotgun (WGS) entry which is preliminary data.</text>
</comment>
<gene>
    <name evidence="2" type="ORF">FB471_2884</name>
</gene>
<proteinExistence type="predicted"/>
<name>A0A542DJE6_AMYCI</name>
<sequence length="106" mass="10852">MAGPGKGYKSDADAMEAASTKITELAEDLSEDNKELGQSKVNAEGFGQAHGDHAQAYTKGVQTLDAAVKGLGTTLTSFASQISGAGQAYTAGDEQRRDDISQAGGQ</sequence>
<dbReference type="AlphaFoldDB" id="A0A542DJE6"/>
<dbReference type="Gene3D" id="1.10.287.1060">
    <property type="entry name" value="ESAT-6-like"/>
    <property type="match status" value="1"/>
</dbReference>
<dbReference type="RefSeq" id="WP_141998623.1">
    <property type="nucleotide sequence ID" value="NZ_VFML01000001.1"/>
</dbReference>
<protein>
    <submittedName>
        <fullName evidence="2">Excreted virulence factor EspC (Type VII ESX diderm)</fullName>
    </submittedName>
</protein>
<dbReference type="Proteomes" id="UP000320876">
    <property type="component" value="Unassembled WGS sequence"/>
</dbReference>
<evidence type="ECO:0000256" key="1">
    <source>
        <dbReference type="SAM" id="MobiDB-lite"/>
    </source>
</evidence>
<dbReference type="SUPFAM" id="SSF140453">
    <property type="entry name" value="EsxAB dimer-like"/>
    <property type="match status" value="1"/>
</dbReference>
<evidence type="ECO:0000313" key="2">
    <source>
        <dbReference type="EMBL" id="TQJ03134.1"/>
    </source>
</evidence>
<feature type="region of interest" description="Disordered" evidence="1">
    <location>
        <begin position="84"/>
        <end position="106"/>
    </location>
</feature>
<reference evidence="2 3" key="1">
    <citation type="submission" date="2019-06" db="EMBL/GenBank/DDBJ databases">
        <title>Sequencing the genomes of 1000 actinobacteria strains.</title>
        <authorList>
            <person name="Klenk H.-P."/>
        </authorList>
    </citation>
    <scope>NUCLEOTIDE SEQUENCE [LARGE SCALE GENOMIC DNA]</scope>
    <source>
        <strain evidence="2 3">DSM 45679</strain>
    </source>
</reference>
<evidence type="ECO:0000313" key="3">
    <source>
        <dbReference type="Proteomes" id="UP000320876"/>
    </source>
</evidence>
<dbReference type="InterPro" id="IPR036689">
    <property type="entry name" value="ESAT-6-like_sf"/>
</dbReference>
<organism evidence="2 3">
    <name type="scientific">Amycolatopsis cihanbeyliensis</name>
    <dbReference type="NCBI Taxonomy" id="1128664"/>
    <lineage>
        <taxon>Bacteria</taxon>
        <taxon>Bacillati</taxon>
        <taxon>Actinomycetota</taxon>
        <taxon>Actinomycetes</taxon>
        <taxon>Pseudonocardiales</taxon>
        <taxon>Pseudonocardiaceae</taxon>
        <taxon>Amycolatopsis</taxon>
    </lineage>
</organism>
<keyword evidence="3" id="KW-1185">Reference proteome</keyword>
<dbReference type="OrthoDB" id="3627803at2"/>